<dbReference type="SUPFAM" id="SSF57850">
    <property type="entry name" value="RING/U-box"/>
    <property type="match status" value="1"/>
</dbReference>
<dbReference type="GO" id="GO:0071218">
    <property type="term" value="P:cellular response to misfolded protein"/>
    <property type="evidence" value="ECO:0007669"/>
    <property type="project" value="TreeGrafter"/>
</dbReference>
<keyword evidence="3" id="KW-0808">Transferase</keyword>
<dbReference type="InterPro" id="IPR011990">
    <property type="entry name" value="TPR-like_helical_dom_sf"/>
</dbReference>
<evidence type="ECO:0000256" key="2">
    <source>
        <dbReference type="ARBA" id="ARBA00012483"/>
    </source>
</evidence>
<dbReference type="Proteomes" id="UP001230268">
    <property type="component" value="Unassembled WGS sequence"/>
</dbReference>
<dbReference type="AlphaFoldDB" id="A0AAD8LN06"/>
<evidence type="ECO:0000313" key="13">
    <source>
        <dbReference type="Proteomes" id="UP001230268"/>
    </source>
</evidence>
<dbReference type="PANTHER" id="PTHR46803">
    <property type="entry name" value="E3 UBIQUITIN-PROTEIN LIGASE CHIP"/>
    <property type="match status" value="1"/>
</dbReference>
<dbReference type="GO" id="GO:0045862">
    <property type="term" value="P:positive regulation of proteolysis"/>
    <property type="evidence" value="ECO:0007669"/>
    <property type="project" value="TreeGrafter"/>
</dbReference>
<comment type="catalytic activity">
    <reaction evidence="1">
        <text>S-ubiquitinyl-[E2 ubiquitin-conjugating enzyme]-L-cysteine + [acceptor protein]-L-lysine = [E2 ubiquitin-conjugating enzyme]-L-cysteine + N(6)-ubiquitinyl-[acceptor protein]-L-lysine.</text>
        <dbReference type="EC" id="2.3.2.27"/>
    </reaction>
</comment>
<keyword evidence="4" id="KW-0677">Repeat</keyword>
<dbReference type="GO" id="GO:0006515">
    <property type="term" value="P:protein quality control for misfolded or incompletely synthesized proteins"/>
    <property type="evidence" value="ECO:0007669"/>
    <property type="project" value="TreeGrafter"/>
</dbReference>
<organism evidence="12 13">
    <name type="scientific">Babesia gibsoni</name>
    <dbReference type="NCBI Taxonomy" id="33632"/>
    <lineage>
        <taxon>Eukaryota</taxon>
        <taxon>Sar</taxon>
        <taxon>Alveolata</taxon>
        <taxon>Apicomplexa</taxon>
        <taxon>Aconoidasida</taxon>
        <taxon>Piroplasmida</taxon>
        <taxon>Babesiidae</taxon>
        <taxon>Babesia</taxon>
    </lineage>
</organism>
<dbReference type="InterPro" id="IPR045202">
    <property type="entry name" value="CHIP_RING-Ubox"/>
</dbReference>
<evidence type="ECO:0000256" key="6">
    <source>
        <dbReference type="ARBA" id="ARBA00022803"/>
    </source>
</evidence>
<dbReference type="GO" id="GO:0061630">
    <property type="term" value="F:ubiquitin protein ligase activity"/>
    <property type="evidence" value="ECO:0007669"/>
    <property type="project" value="UniProtKB-EC"/>
</dbReference>
<dbReference type="PROSITE" id="PS50005">
    <property type="entry name" value="TPR"/>
    <property type="match status" value="1"/>
</dbReference>
<evidence type="ECO:0000256" key="10">
    <source>
        <dbReference type="SAM" id="MobiDB-lite"/>
    </source>
</evidence>
<dbReference type="GO" id="GO:0051087">
    <property type="term" value="F:protein-folding chaperone binding"/>
    <property type="evidence" value="ECO:0007669"/>
    <property type="project" value="TreeGrafter"/>
</dbReference>
<dbReference type="SUPFAM" id="SSF48452">
    <property type="entry name" value="TPR-like"/>
    <property type="match status" value="1"/>
</dbReference>
<sequence length="297" mass="34650">MGDGANRALNPWTGIPSHQPKSPSTANAEDEWERRQRHIKEAENFRNLGNESFKRGFLESAIDNYSKAIERYPDNHEYYTNRALCYKKQNRWQDVAHDVRIALNLDEDSVKAHYYLGQALLHLGEPDEGLKKLTKAKTLSEHYKVPYIDEIEDEIFKAKKSVWLNKDAEFVEALSSFKDYVQEQIEKDTATKTDSQDEHSLRLSQFNMIFDALDRSRKRDIPNHLCCTISMCLMKDPVITPSGITYERKLLEEHFKCNGEFEPVTREPCSMKQVYPNYSIKEAIEIFLKENPWAYGE</sequence>
<evidence type="ECO:0000256" key="1">
    <source>
        <dbReference type="ARBA" id="ARBA00000900"/>
    </source>
</evidence>
<evidence type="ECO:0000313" key="12">
    <source>
        <dbReference type="EMBL" id="KAK1442146.1"/>
    </source>
</evidence>
<dbReference type="Gene3D" id="1.25.40.10">
    <property type="entry name" value="Tetratricopeptide repeat domain"/>
    <property type="match status" value="1"/>
</dbReference>
<keyword evidence="13" id="KW-1185">Reference proteome</keyword>
<dbReference type="GO" id="GO:0005737">
    <property type="term" value="C:cytoplasm"/>
    <property type="evidence" value="ECO:0007669"/>
    <property type="project" value="TreeGrafter"/>
</dbReference>
<dbReference type="Pfam" id="PF04564">
    <property type="entry name" value="U-box"/>
    <property type="match status" value="1"/>
</dbReference>
<feature type="domain" description="U-box" evidence="11">
    <location>
        <begin position="220"/>
        <end position="294"/>
    </location>
</feature>
<dbReference type="PROSITE" id="PS51698">
    <property type="entry name" value="U_BOX"/>
    <property type="match status" value="1"/>
</dbReference>
<evidence type="ECO:0000256" key="7">
    <source>
        <dbReference type="ARBA" id="ARBA00044534"/>
    </source>
</evidence>
<keyword evidence="6 9" id="KW-0802">TPR repeat</keyword>
<evidence type="ECO:0000256" key="4">
    <source>
        <dbReference type="ARBA" id="ARBA00022737"/>
    </source>
</evidence>
<dbReference type="EMBL" id="JAVEPI010000004">
    <property type="protein sequence ID" value="KAK1442146.1"/>
    <property type="molecule type" value="Genomic_DNA"/>
</dbReference>
<name>A0AAD8LN06_BABGI</name>
<protein>
    <recommendedName>
        <fullName evidence="7">E3 ubiquitin-protein ligase CHIP</fullName>
        <ecNumber evidence="2">2.3.2.27</ecNumber>
    </recommendedName>
    <alternativeName>
        <fullName evidence="8">RING-type E3 ubiquitin transferase CHIP</fullName>
    </alternativeName>
</protein>
<feature type="region of interest" description="Disordered" evidence="10">
    <location>
        <begin position="1"/>
        <end position="32"/>
    </location>
</feature>
<dbReference type="SMART" id="SM00028">
    <property type="entry name" value="TPR"/>
    <property type="match status" value="3"/>
</dbReference>
<evidence type="ECO:0000256" key="3">
    <source>
        <dbReference type="ARBA" id="ARBA00022679"/>
    </source>
</evidence>
<evidence type="ECO:0000256" key="9">
    <source>
        <dbReference type="PROSITE-ProRule" id="PRU00339"/>
    </source>
</evidence>
<dbReference type="Gene3D" id="3.30.40.10">
    <property type="entry name" value="Zinc/RING finger domain, C3HC4 (zinc finger)"/>
    <property type="match status" value="1"/>
</dbReference>
<dbReference type="GO" id="GO:0000209">
    <property type="term" value="P:protein polyubiquitination"/>
    <property type="evidence" value="ECO:0007669"/>
    <property type="project" value="TreeGrafter"/>
</dbReference>
<reference evidence="12" key="1">
    <citation type="submission" date="2023-08" db="EMBL/GenBank/DDBJ databases">
        <title>Draft sequence of the Babesia gibsoni genome.</title>
        <authorList>
            <person name="Yamagishi J.Y."/>
            <person name="Xuan X.X."/>
        </authorList>
    </citation>
    <scope>NUCLEOTIDE SEQUENCE</scope>
    <source>
        <strain evidence="12">Azabu</strain>
    </source>
</reference>
<evidence type="ECO:0000256" key="8">
    <source>
        <dbReference type="ARBA" id="ARBA00044543"/>
    </source>
</evidence>
<dbReference type="InterPro" id="IPR003613">
    <property type="entry name" value="Ubox_domain"/>
</dbReference>
<dbReference type="CDD" id="cd16654">
    <property type="entry name" value="RING-Ubox_CHIP"/>
    <property type="match status" value="1"/>
</dbReference>
<dbReference type="EC" id="2.3.2.27" evidence="2"/>
<dbReference type="Pfam" id="PF13414">
    <property type="entry name" value="TPR_11"/>
    <property type="match status" value="1"/>
</dbReference>
<keyword evidence="5" id="KW-0833">Ubl conjugation pathway</keyword>
<dbReference type="GO" id="GO:0043161">
    <property type="term" value="P:proteasome-mediated ubiquitin-dependent protein catabolic process"/>
    <property type="evidence" value="ECO:0007669"/>
    <property type="project" value="TreeGrafter"/>
</dbReference>
<dbReference type="PANTHER" id="PTHR46803:SF2">
    <property type="entry name" value="E3 UBIQUITIN-PROTEIN LIGASE CHIP"/>
    <property type="match status" value="1"/>
</dbReference>
<gene>
    <name evidence="12" type="ORF">BgAZ_401760</name>
</gene>
<evidence type="ECO:0000256" key="5">
    <source>
        <dbReference type="ARBA" id="ARBA00022786"/>
    </source>
</evidence>
<proteinExistence type="predicted"/>
<dbReference type="SMART" id="SM00504">
    <property type="entry name" value="Ubox"/>
    <property type="match status" value="1"/>
</dbReference>
<dbReference type="InterPro" id="IPR013083">
    <property type="entry name" value="Znf_RING/FYVE/PHD"/>
</dbReference>
<accession>A0AAD8LN06</accession>
<dbReference type="InterPro" id="IPR019734">
    <property type="entry name" value="TPR_rpt"/>
</dbReference>
<comment type="caution">
    <text evidence="12">The sequence shown here is derived from an EMBL/GenBank/DDBJ whole genome shotgun (WGS) entry which is preliminary data.</text>
</comment>
<evidence type="ECO:0000259" key="11">
    <source>
        <dbReference type="PROSITE" id="PS51698"/>
    </source>
</evidence>
<feature type="repeat" description="TPR" evidence="9">
    <location>
        <begin position="42"/>
        <end position="75"/>
    </location>
</feature>